<sequence>MDKEIIFLVEEAPEGGYVARALGYSIFTESDSLDAIRERAKDAVRCHFDEDKVPRIIRLHFIREEIVAI</sequence>
<evidence type="ECO:0000313" key="2">
    <source>
        <dbReference type="Proteomes" id="UP001176021"/>
    </source>
</evidence>
<reference evidence="1" key="1">
    <citation type="submission" date="2022-05" db="EMBL/GenBank/DDBJ databases">
        <title>Expanded diversity of anoxic marine methylotrophy in a Black Sea sulfate reducing microorganism.</title>
        <authorList>
            <person name="Fischer P.Q."/>
            <person name="Stams A.J.M."/>
            <person name="Villanueva L."/>
            <person name="Sousa D.Z."/>
        </authorList>
    </citation>
    <scope>NUCLEOTIDE SEQUENCE</scope>
    <source>
        <strain evidence="1">P130</strain>
    </source>
</reference>
<proteinExistence type="predicted"/>
<dbReference type="RefSeq" id="WP_252470862.1">
    <property type="nucleotide sequence ID" value="NZ_JAMHFY010000018.1"/>
</dbReference>
<evidence type="ECO:0000313" key="1">
    <source>
        <dbReference type="EMBL" id="MDO0824386.1"/>
    </source>
</evidence>
<name>A0ABT8QWY3_9FIRM</name>
<organism evidence="1 2">
    <name type="scientific">Desulfosporosinus nitroreducens</name>
    <dbReference type="NCBI Taxonomy" id="2018668"/>
    <lineage>
        <taxon>Bacteria</taxon>
        <taxon>Bacillati</taxon>
        <taxon>Bacillota</taxon>
        <taxon>Clostridia</taxon>
        <taxon>Eubacteriales</taxon>
        <taxon>Desulfitobacteriaceae</taxon>
        <taxon>Desulfosporosinus</taxon>
    </lineage>
</organism>
<dbReference type="Proteomes" id="UP001176021">
    <property type="component" value="Unassembled WGS sequence"/>
</dbReference>
<accession>A0ABT8QWY3</accession>
<comment type="caution">
    <text evidence="1">The sequence shown here is derived from an EMBL/GenBank/DDBJ whole genome shotgun (WGS) entry which is preliminary data.</text>
</comment>
<dbReference type="EMBL" id="JAMJEV010000014">
    <property type="protein sequence ID" value="MDO0824386.1"/>
    <property type="molecule type" value="Genomic_DNA"/>
</dbReference>
<protein>
    <submittedName>
        <fullName evidence="1">2-oxoisovalerate dehydrogenase</fullName>
    </submittedName>
</protein>
<dbReference type="Gene3D" id="3.30.160.250">
    <property type="match status" value="1"/>
</dbReference>
<gene>
    <name evidence="1" type="ORF">M8H41_16215</name>
</gene>
<keyword evidence="2" id="KW-1185">Reference proteome</keyword>